<accession>A0A1I4P6Y2</accession>
<sequence length="408" mass="46224">MIDPGWGLLPDAALQQLRAREWSNRKRLKQRLKGMELPNMEVKLKPPQGSSALSDLGHFQRFVDAWRDFPHATCVRWKTISYRNLASQQLPASLMVADVATLAKLLGETEQLTLQLWQARISQILAEPFAQGSVLQRELFNLLIDYLEELERYTDLDMELLISLIPQLRPGMGGDGFLRALPVRHVDTKFIEQNYALIEQITDLLHDGEVLASGGLLAWLDCQANPRGWLWVRPLCEHCRQALGGLPLLQLATDTLLGFELPARHVLVVENVQSGLALPPLKDTIAVFGGGKNLSWLDAEWLEQKRVGYWGDIDSEGLCMLADARRKLPSIDALLMDEQTLVQYQERMVDEPLSVLTEPVGLNVEELRLFRNLRSGRFGKGRLEQERIAPDHILEALNLWLSQQVPRS</sequence>
<dbReference type="InterPro" id="IPR024537">
    <property type="entry name" value="DUF3322"/>
</dbReference>
<dbReference type="Proteomes" id="UP000243629">
    <property type="component" value="Unassembled WGS sequence"/>
</dbReference>
<evidence type="ECO:0000259" key="2">
    <source>
        <dbReference type="Pfam" id="PF11795"/>
    </source>
</evidence>
<evidence type="ECO:0000259" key="1">
    <source>
        <dbReference type="Pfam" id="PF09983"/>
    </source>
</evidence>
<keyword evidence="4" id="KW-1185">Reference proteome</keyword>
<dbReference type="AlphaFoldDB" id="A0A1I4P6Y2"/>
<gene>
    <name evidence="3" type="ORF">SAMN05216217_102144</name>
</gene>
<reference evidence="4" key="1">
    <citation type="submission" date="2016-10" db="EMBL/GenBank/DDBJ databases">
        <authorList>
            <person name="Varghese N."/>
            <person name="Submissions S."/>
        </authorList>
    </citation>
    <scope>NUCLEOTIDE SEQUENCE [LARGE SCALE GENOMIC DNA]</scope>
    <source>
        <strain evidence="4">DSM 24213</strain>
    </source>
</reference>
<feature type="domain" description="DUF3322" evidence="2">
    <location>
        <begin position="11"/>
        <end position="201"/>
    </location>
</feature>
<evidence type="ECO:0008006" key="5">
    <source>
        <dbReference type="Google" id="ProtNLM"/>
    </source>
</evidence>
<dbReference type="OrthoDB" id="322908at2"/>
<dbReference type="RefSeq" id="WP_093472508.1">
    <property type="nucleotide sequence ID" value="NZ_FOUI01000002.1"/>
</dbReference>
<protein>
    <recommendedName>
        <fullName evidence="5">Wadjet protein JetD C-terminal domain-containing protein</fullName>
    </recommendedName>
</protein>
<feature type="domain" description="Wadjet protein JetD C-terminal" evidence="1">
    <location>
        <begin position="228"/>
        <end position="396"/>
    </location>
</feature>
<organism evidence="3 4">
    <name type="scientific">Halopseudomonas yangmingensis</name>
    <dbReference type="NCBI Taxonomy" id="1720063"/>
    <lineage>
        <taxon>Bacteria</taxon>
        <taxon>Pseudomonadati</taxon>
        <taxon>Pseudomonadota</taxon>
        <taxon>Gammaproteobacteria</taxon>
        <taxon>Pseudomonadales</taxon>
        <taxon>Pseudomonadaceae</taxon>
        <taxon>Halopseudomonas</taxon>
    </lineage>
</organism>
<dbReference type="InterPro" id="IPR024534">
    <property type="entry name" value="JetD_C"/>
</dbReference>
<name>A0A1I4P6Y2_9GAMM</name>
<dbReference type="Pfam" id="PF09983">
    <property type="entry name" value="JetD_C"/>
    <property type="match status" value="1"/>
</dbReference>
<dbReference type="EMBL" id="FOUI01000002">
    <property type="protein sequence ID" value="SFM23307.1"/>
    <property type="molecule type" value="Genomic_DNA"/>
</dbReference>
<evidence type="ECO:0000313" key="4">
    <source>
        <dbReference type="Proteomes" id="UP000243629"/>
    </source>
</evidence>
<dbReference type="Pfam" id="PF11795">
    <property type="entry name" value="DUF3322"/>
    <property type="match status" value="1"/>
</dbReference>
<evidence type="ECO:0000313" key="3">
    <source>
        <dbReference type="EMBL" id="SFM23307.1"/>
    </source>
</evidence>
<proteinExistence type="predicted"/>
<dbReference type="STRING" id="1720063.SAMN05216217_102144"/>